<feature type="non-terminal residue" evidence="1">
    <location>
        <position position="1"/>
    </location>
</feature>
<feature type="non-terminal residue" evidence="1">
    <location>
        <position position="38"/>
    </location>
</feature>
<evidence type="ECO:0000313" key="1">
    <source>
        <dbReference type="EMBL" id="OCA18524.1"/>
    </source>
</evidence>
<organism evidence="1">
    <name type="scientific">Xenopus tropicalis</name>
    <name type="common">Western clawed frog</name>
    <name type="synonym">Silurana tropicalis</name>
    <dbReference type="NCBI Taxonomy" id="8364"/>
    <lineage>
        <taxon>Eukaryota</taxon>
        <taxon>Metazoa</taxon>
        <taxon>Chordata</taxon>
        <taxon>Craniata</taxon>
        <taxon>Vertebrata</taxon>
        <taxon>Euteleostomi</taxon>
        <taxon>Amphibia</taxon>
        <taxon>Batrachia</taxon>
        <taxon>Anura</taxon>
        <taxon>Pipoidea</taxon>
        <taxon>Pipidae</taxon>
        <taxon>Xenopodinae</taxon>
        <taxon>Xenopus</taxon>
        <taxon>Silurana</taxon>
    </lineage>
</organism>
<protein>
    <submittedName>
        <fullName evidence="1">Uncharacterized protein</fullName>
    </submittedName>
</protein>
<gene>
    <name evidence="1" type="ORF">XENTR_v900307972mg</name>
</gene>
<reference evidence="1" key="1">
    <citation type="submission" date="2009-11" db="EMBL/GenBank/DDBJ databases">
        <authorList>
            <consortium name="US DOE Joint Genome Institute (JGI-PGF)"/>
            <person name="Ottilar R."/>
            <person name="Schmutz J."/>
            <person name="Salamov A."/>
            <person name="Cheng J.F."/>
            <person name="Lucas S."/>
            <person name="Pitluck S."/>
            <person name="Gundlach H."/>
            <person name="Guo Y."/>
            <person name="Haberer G."/>
            <person name="Nasrallah J."/>
            <person name="Mayer K.F.X."/>
            <person name="van de Peer Y."/>
            <person name="Weigel D."/>
            <person name="Grigoriev I.V."/>
        </authorList>
    </citation>
    <scope>NUCLEOTIDE SEQUENCE</scope>
    <source>
        <strain evidence="1">Nigerian</strain>
    </source>
</reference>
<dbReference type="EMBL" id="KV460412">
    <property type="protein sequence ID" value="OCA18524.1"/>
    <property type="molecule type" value="Genomic_DNA"/>
</dbReference>
<sequence>MRSSADSIRPIRMDSSAGMFQLGRSSLDRMSLFLKPWN</sequence>
<proteinExistence type="predicted"/>
<accession>A0A1B8Y6G0</accession>
<name>A0A1B8Y6G0_XENTR</name>
<reference evidence="1" key="2">
    <citation type="journal article" date="2010" name="Science">
        <title>The genome of the Western clawed frog Xenopus tropicalis.</title>
        <authorList>
            <person name="Hellsten U."/>
            <person name="Harland R.M."/>
            <person name="Gilchrist M.J."/>
            <person name="Hendrix D."/>
            <person name="Jurka J."/>
            <person name="Kapitonov V."/>
            <person name="Ovcharenko I."/>
            <person name="Putnam N.H."/>
            <person name="Shu S."/>
            <person name="Taher L."/>
            <person name="Blitz I.L."/>
            <person name="Blumberg B."/>
            <person name="Dichmann D.S."/>
            <person name="Dubchak I."/>
            <person name="Amaya E."/>
            <person name="Detter J.C."/>
            <person name="Fletcher R."/>
            <person name="Gerhard D.S."/>
            <person name="Goodstein D."/>
            <person name="Graves T."/>
            <person name="Grigoriev I.V."/>
            <person name="Grimwood J."/>
            <person name="Kawashima T."/>
            <person name="Lindquist E."/>
            <person name="Lucas S.M."/>
            <person name="Mead P.E."/>
            <person name="Mitros T."/>
            <person name="Ogino H."/>
            <person name="Ohta Y."/>
            <person name="Poliakov A.V."/>
            <person name="Pollet N."/>
            <person name="Robert J."/>
            <person name="Salamov A."/>
            <person name="Sater A.K."/>
            <person name="Schmutz J."/>
            <person name="Terry A."/>
            <person name="Vize P.D."/>
            <person name="Warren W.C."/>
            <person name="Wells D."/>
            <person name="Wills A."/>
            <person name="Wilson R.K."/>
            <person name="Zimmerman L.B."/>
            <person name="Zorn A.M."/>
            <person name="Grainger R."/>
            <person name="Grammer T."/>
            <person name="Khokha M.K."/>
            <person name="Richardson P.M."/>
            <person name="Rokhsar D.S."/>
        </authorList>
    </citation>
    <scope>NUCLEOTIDE SEQUENCE [LARGE SCALE GENOMIC DNA]</scope>
    <source>
        <strain evidence="1">Nigerian</strain>
    </source>
</reference>
<reference evidence="1" key="3">
    <citation type="submission" date="2016-05" db="EMBL/GenBank/DDBJ databases">
        <title>WGS assembly of Xenopus tropicalis.</title>
        <authorList>
            <person name="Sessions A."/>
            <person name="Jenkins J."/>
            <person name="Mitros T."/>
            <person name="Lyons J.T."/>
            <person name="Dichmann D.S."/>
            <person name="Robert J."/>
            <person name="Harland R.M."/>
            <person name="Rokhsar D.S."/>
        </authorList>
    </citation>
    <scope>NUCLEOTIDE SEQUENCE</scope>
    <source>
        <strain evidence="1">Nigerian</strain>
    </source>
</reference>
<dbReference type="AlphaFoldDB" id="A0A1B8Y6G0"/>